<evidence type="ECO:0000256" key="7">
    <source>
        <dbReference type="SAM" id="MobiDB-lite"/>
    </source>
</evidence>
<reference evidence="8" key="1">
    <citation type="journal article" date="2021" name="Evol. Appl.">
        <title>The genome of the Pyrenean desman and the effects of bottlenecks and inbreeding on the genomic landscape of an endangered species.</title>
        <authorList>
            <person name="Escoda L."/>
            <person name="Castresana J."/>
        </authorList>
    </citation>
    <scope>NUCLEOTIDE SEQUENCE</scope>
    <source>
        <strain evidence="8">IBE-C5619</strain>
    </source>
</reference>
<evidence type="ECO:0000256" key="5">
    <source>
        <dbReference type="ARBA" id="ARBA00023136"/>
    </source>
</evidence>
<gene>
    <name evidence="8" type="ORF">J0S82_001850</name>
</gene>
<evidence type="ECO:0000256" key="2">
    <source>
        <dbReference type="ARBA" id="ARBA00004514"/>
    </source>
</evidence>
<accession>A0A8J6A3U5</accession>
<keyword evidence="5" id="KW-0472">Membrane</keyword>
<evidence type="ECO:0000313" key="8">
    <source>
        <dbReference type="EMBL" id="KAG8514751.1"/>
    </source>
</evidence>
<keyword evidence="4" id="KW-0963">Cytoplasm</keyword>
<dbReference type="GO" id="GO:0005886">
    <property type="term" value="C:plasma membrane"/>
    <property type="evidence" value="ECO:0007669"/>
    <property type="project" value="UniProtKB-SubCell"/>
</dbReference>
<feature type="compositionally biased region" description="Polar residues" evidence="7">
    <location>
        <begin position="803"/>
        <end position="819"/>
    </location>
</feature>
<keyword evidence="3" id="KW-1003">Cell membrane</keyword>
<dbReference type="Proteomes" id="UP000700334">
    <property type="component" value="Unassembled WGS sequence"/>
</dbReference>
<evidence type="ECO:0000256" key="4">
    <source>
        <dbReference type="ARBA" id="ARBA00022490"/>
    </source>
</evidence>
<comment type="caution">
    <text evidence="8">The sequence shown here is derived from an EMBL/GenBank/DDBJ whole genome shotgun (WGS) entry which is preliminary data.</text>
</comment>
<dbReference type="InterPro" id="IPR018619">
    <property type="entry name" value="Hyccin"/>
</dbReference>
<organism evidence="8 9">
    <name type="scientific">Galemys pyrenaicus</name>
    <name type="common">Iberian desman</name>
    <name type="synonym">Pyrenean desman</name>
    <dbReference type="NCBI Taxonomy" id="202257"/>
    <lineage>
        <taxon>Eukaryota</taxon>
        <taxon>Metazoa</taxon>
        <taxon>Chordata</taxon>
        <taxon>Craniata</taxon>
        <taxon>Vertebrata</taxon>
        <taxon>Euteleostomi</taxon>
        <taxon>Mammalia</taxon>
        <taxon>Eutheria</taxon>
        <taxon>Laurasiatheria</taxon>
        <taxon>Eulipotyphla</taxon>
        <taxon>Talpidae</taxon>
        <taxon>Galemys</taxon>
    </lineage>
</organism>
<dbReference type="Pfam" id="PF09790">
    <property type="entry name" value="Hyccin"/>
    <property type="match status" value="1"/>
</dbReference>
<dbReference type="AlphaFoldDB" id="A0A8J6A3U5"/>
<feature type="non-terminal residue" evidence="8">
    <location>
        <position position="819"/>
    </location>
</feature>
<comment type="subcellular location">
    <subcellularLocation>
        <location evidence="1">Cell membrane</location>
    </subcellularLocation>
    <subcellularLocation>
        <location evidence="2">Cytoplasm</location>
        <location evidence="2">Cytosol</location>
    </subcellularLocation>
</comment>
<dbReference type="PANTHER" id="PTHR31220:SF4">
    <property type="entry name" value="HYCCIN"/>
    <property type="match status" value="1"/>
</dbReference>
<feature type="region of interest" description="Disordered" evidence="7">
    <location>
        <begin position="798"/>
        <end position="819"/>
    </location>
</feature>
<dbReference type="EMBL" id="JAGFMF010011726">
    <property type="protein sequence ID" value="KAG8514751.1"/>
    <property type="molecule type" value="Genomic_DNA"/>
</dbReference>
<evidence type="ECO:0000256" key="1">
    <source>
        <dbReference type="ARBA" id="ARBA00004236"/>
    </source>
</evidence>
<comment type="similarity">
    <text evidence="6">Belongs to the Hyccin family.</text>
</comment>
<proteinExistence type="inferred from homology"/>
<dbReference type="GO" id="GO:0046854">
    <property type="term" value="P:phosphatidylinositol phosphate biosynthetic process"/>
    <property type="evidence" value="ECO:0007669"/>
    <property type="project" value="TreeGrafter"/>
</dbReference>
<dbReference type="OrthoDB" id="18937at2759"/>
<sequence>EEGGQVVLLLGRKQSRRRRCRCEPDKSRFWRWGSGSHSGESGCEIPMPGPQGVRRPITFLSGRSRGEAAAGRGPGLCPWGGGFVGGNGYGARHRGWARGNAGRRGSQGVASGQAGWVGCGRWLLAPKLGAARSLPGRRQFRARGFGLSSSRRGAVQSPGVTRVQPPRPDRRPSVGSAWGGSPSPPLSRGRCSGLASLTSLIRSRGLLPVYRYLPSLVAKMVTVDPSLFASSLRLGLRSLAGPRGSESRHDSFLGYSVGDLCSPRPPSTLPETSLSNYATNLKDKNSLVSSLYKVIQEPQSELLEPVCHQLFEFYRSGEEQLLRFTLQFLPELIWCYLAVSASRNVHSSGCIEALLLGVYNLEIVDKQGHSKVLSFTIPSLSKPSVYHEPSSIGSMALTESALSQHGLSKVVYSGPHPQREMLTAQNRFEVLTFLLLCYNAALTYMPSVSLQSLCQICSRICVCGYPRQHVRKYKGISSRIPVSSGFMVQMLTGIYFAFYNGEWDLAQKALDDVIYRAQLELYPEPLLVANAIKASLPHGAMKSSKEGTRCIQVEITPTASRISRNAVTSMSIRGHRWKRHEQLDSSNDTTELGILVIPEISVTNVAGERTGNGEKGRTLGDIDAQHIQGNAELTGQEELMEISEVDEGFYSRAASSTSQSGLSNSSHNSSNKTSVGKTQRHSGGSKIGGKEKETTGEFCKDHFARKQTQRAQSENLELLSLKRLTLTTSQSLPKPSSHGLAKTAATVFSKSFEQVSGVTVPHNPSPAVGCGTGTDANRFSACSLQEEKLIYVSERTELPMKHQSGQQRPPSISITLSTD</sequence>
<evidence type="ECO:0000313" key="9">
    <source>
        <dbReference type="Proteomes" id="UP000700334"/>
    </source>
</evidence>
<protein>
    <submittedName>
        <fullName evidence="8">Hyccin</fullName>
    </submittedName>
</protein>
<dbReference type="GO" id="GO:0005829">
    <property type="term" value="C:cytosol"/>
    <property type="evidence" value="ECO:0007669"/>
    <property type="project" value="UniProtKB-SubCell"/>
</dbReference>
<keyword evidence="9" id="KW-1185">Reference proteome</keyword>
<dbReference type="GO" id="GO:0072659">
    <property type="term" value="P:protein localization to plasma membrane"/>
    <property type="evidence" value="ECO:0007669"/>
    <property type="project" value="TreeGrafter"/>
</dbReference>
<feature type="region of interest" description="Disordered" evidence="7">
    <location>
        <begin position="652"/>
        <end position="694"/>
    </location>
</feature>
<dbReference type="PANTHER" id="PTHR31220">
    <property type="entry name" value="HYCCIN RELATED"/>
    <property type="match status" value="1"/>
</dbReference>
<evidence type="ECO:0000256" key="3">
    <source>
        <dbReference type="ARBA" id="ARBA00022475"/>
    </source>
</evidence>
<feature type="region of interest" description="Disordered" evidence="7">
    <location>
        <begin position="145"/>
        <end position="189"/>
    </location>
</feature>
<name>A0A8J6A3U5_GALPY</name>
<evidence type="ECO:0000256" key="6">
    <source>
        <dbReference type="ARBA" id="ARBA00034482"/>
    </source>
</evidence>
<feature type="compositionally biased region" description="Low complexity" evidence="7">
    <location>
        <begin position="652"/>
        <end position="674"/>
    </location>
</feature>